<keyword evidence="3" id="KW-1185">Reference proteome</keyword>
<sequence length="303" mass="33771">MPSAPNDAPQILELAETHGIKLQPDSLSVNEAGLDYRVAMARGLDDVQWVLRIPRRDDVSAKLDDERKILDFIAPRLGVPVPRWQVSHRNLIAYQALPGKPGLTLDPATGQPIWHFDNTSRVYAEDFGRLLQRMHAIDIEEARRAGLIVETPEQVRATWASDIARVRAEFNVAESLVRRWENWLADDSYWPRRVAMSHGEMYPAHVLINSDDTITGVLDWTTAKVGDPARDFVFQKMLGVDAVFEATVDAYVKAGGQVWDRLGDHCTELLAASPVGYALFALITGKPEHREAAAAGLMPSETM</sequence>
<dbReference type="RefSeq" id="WP_002640306.1">
    <property type="nucleotide sequence ID" value="NZ_CP012109.1"/>
</dbReference>
<dbReference type="SUPFAM" id="SSF56112">
    <property type="entry name" value="Protein kinase-like (PK-like)"/>
    <property type="match status" value="1"/>
</dbReference>
<dbReference type="PATRIC" id="fig|1297742.4.peg.3791"/>
<dbReference type="STRING" id="1297742.A176_003751"/>
<dbReference type="InterPro" id="IPR002575">
    <property type="entry name" value="Aminoglycoside_PTrfase"/>
</dbReference>
<dbReference type="Gene3D" id="3.90.1200.10">
    <property type="match status" value="1"/>
</dbReference>
<dbReference type="InterPro" id="IPR051678">
    <property type="entry name" value="AGP_Transferase"/>
</dbReference>
<organism evidence="2 3">
    <name type="scientific">Pseudomyxococcus hansupus</name>
    <dbReference type="NCBI Taxonomy" id="1297742"/>
    <lineage>
        <taxon>Bacteria</taxon>
        <taxon>Pseudomonadati</taxon>
        <taxon>Myxococcota</taxon>
        <taxon>Myxococcia</taxon>
        <taxon>Myxococcales</taxon>
        <taxon>Cystobacterineae</taxon>
        <taxon>Myxococcaceae</taxon>
        <taxon>Pseudomyxococcus</taxon>
    </lineage>
</organism>
<proteinExistence type="predicted"/>
<dbReference type="PANTHER" id="PTHR21310:SF15">
    <property type="entry name" value="AMINOGLYCOSIDE PHOSPHOTRANSFERASE DOMAIN-CONTAINING PROTEIN"/>
    <property type="match status" value="1"/>
</dbReference>
<dbReference type="eggNOG" id="COG3173">
    <property type="taxonomic scope" value="Bacteria"/>
</dbReference>
<feature type="domain" description="Aminoglycoside phosphotransferase" evidence="1">
    <location>
        <begin position="43"/>
        <end position="262"/>
    </location>
</feature>
<dbReference type="AlphaFoldDB" id="A0A0H4WVJ3"/>
<reference evidence="2 3" key="1">
    <citation type="journal article" date="2016" name="PLoS ONE">
        <title>Complete Genome Sequence and Comparative Genomics of a Novel Myxobacterium Myxococcus hansupus.</title>
        <authorList>
            <person name="Sharma G."/>
            <person name="Narwani T."/>
            <person name="Subramanian S."/>
        </authorList>
    </citation>
    <scope>NUCLEOTIDE SEQUENCE [LARGE SCALE GENOMIC DNA]</scope>
    <source>
        <strain evidence="3">mixupus</strain>
    </source>
</reference>
<accession>A0A0H4WVJ3</accession>
<dbReference type="Pfam" id="PF01636">
    <property type="entry name" value="APH"/>
    <property type="match status" value="1"/>
</dbReference>
<dbReference type="Gene3D" id="3.30.200.20">
    <property type="entry name" value="Phosphorylase Kinase, domain 1"/>
    <property type="match status" value="1"/>
</dbReference>
<evidence type="ECO:0000259" key="1">
    <source>
        <dbReference type="Pfam" id="PF01636"/>
    </source>
</evidence>
<dbReference type="Proteomes" id="UP000009026">
    <property type="component" value="Chromosome"/>
</dbReference>
<evidence type="ECO:0000313" key="3">
    <source>
        <dbReference type="Proteomes" id="UP000009026"/>
    </source>
</evidence>
<dbReference type="PANTHER" id="PTHR21310">
    <property type="entry name" value="AMINOGLYCOSIDE PHOSPHOTRANSFERASE-RELATED-RELATED"/>
    <property type="match status" value="1"/>
</dbReference>
<evidence type="ECO:0000313" key="2">
    <source>
        <dbReference type="EMBL" id="AKQ66839.1"/>
    </source>
</evidence>
<dbReference type="OrthoDB" id="3806873at2"/>
<gene>
    <name evidence="2" type="ORF">A176_003751</name>
</gene>
<dbReference type="EMBL" id="CP012109">
    <property type="protein sequence ID" value="AKQ66839.1"/>
    <property type="molecule type" value="Genomic_DNA"/>
</dbReference>
<dbReference type="CDD" id="cd05152">
    <property type="entry name" value="MPH2"/>
    <property type="match status" value="1"/>
</dbReference>
<dbReference type="KEGG" id="mym:A176_003751"/>
<dbReference type="GO" id="GO:0016740">
    <property type="term" value="F:transferase activity"/>
    <property type="evidence" value="ECO:0007669"/>
    <property type="project" value="UniProtKB-KW"/>
</dbReference>
<keyword evidence="2" id="KW-0808">Transferase</keyword>
<protein>
    <submittedName>
        <fullName evidence="2">Macrolide 2'-phosphotransferase</fullName>
    </submittedName>
</protein>
<name>A0A0H4WVJ3_9BACT</name>
<dbReference type="InterPro" id="IPR011009">
    <property type="entry name" value="Kinase-like_dom_sf"/>
</dbReference>